<name>A0ABU9D5A6_9PROT</name>
<dbReference type="RefSeq" id="WP_341369798.1">
    <property type="nucleotide sequence ID" value="NZ_JBBPCO010000002.1"/>
</dbReference>
<protein>
    <submittedName>
        <fullName evidence="1">Uncharacterized protein</fullName>
    </submittedName>
</protein>
<comment type="caution">
    <text evidence="1">The sequence shown here is derived from an EMBL/GenBank/DDBJ whole genome shotgun (WGS) entry which is preliminary data.</text>
</comment>
<keyword evidence="2" id="KW-1185">Reference proteome</keyword>
<organism evidence="1 2">
    <name type="scientific">Thermithiobacillus plumbiphilus</name>
    <dbReference type="NCBI Taxonomy" id="1729899"/>
    <lineage>
        <taxon>Bacteria</taxon>
        <taxon>Pseudomonadati</taxon>
        <taxon>Pseudomonadota</taxon>
        <taxon>Acidithiobacillia</taxon>
        <taxon>Acidithiobacillales</taxon>
        <taxon>Thermithiobacillaceae</taxon>
        <taxon>Thermithiobacillus</taxon>
    </lineage>
</organism>
<evidence type="ECO:0000313" key="1">
    <source>
        <dbReference type="EMBL" id="MEK8088732.1"/>
    </source>
</evidence>
<evidence type="ECO:0000313" key="2">
    <source>
        <dbReference type="Proteomes" id="UP001446205"/>
    </source>
</evidence>
<dbReference type="EMBL" id="JBBPCO010000002">
    <property type="protein sequence ID" value="MEK8088732.1"/>
    <property type="molecule type" value="Genomic_DNA"/>
</dbReference>
<proteinExistence type="predicted"/>
<gene>
    <name evidence="1" type="ORF">WOB96_03030</name>
</gene>
<reference evidence="1 2" key="1">
    <citation type="submission" date="2024-04" db="EMBL/GenBank/DDBJ databases">
        <authorList>
            <person name="Abashina T."/>
            <person name="Shaikin A."/>
        </authorList>
    </citation>
    <scope>NUCLEOTIDE SEQUENCE [LARGE SCALE GENOMIC DNA]</scope>
    <source>
        <strain evidence="1 2">AAFK</strain>
    </source>
</reference>
<dbReference type="Proteomes" id="UP001446205">
    <property type="component" value="Unassembled WGS sequence"/>
</dbReference>
<accession>A0ABU9D5A6</accession>
<sequence length="108" mass="11974">MPIWRTADVNTQPALNLVNWRVMQLGKSRHFVGYCPENHEGRVSTAIIAFDPATRQGVTASGRIYVLRGPSGFDTDADYVWALWRAQFGAGLEALDVSGEYAPEHTSH</sequence>